<gene>
    <name evidence="4" type="ORF">IM811_000562</name>
</gene>
<dbReference type="InterPro" id="IPR036378">
    <property type="entry name" value="FAS1_dom_sf"/>
</dbReference>
<dbReference type="Gene3D" id="2.30.180.10">
    <property type="entry name" value="FAS1 domain"/>
    <property type="match status" value="1"/>
</dbReference>
<dbReference type="PANTHER" id="PTHR28156">
    <property type="entry name" value="FAS1 DOMAIN-CONTAINING PROTEIN YDR262W"/>
    <property type="match status" value="1"/>
</dbReference>
<name>A0A8H7NNA7_BIOOC</name>
<dbReference type="PROSITE" id="PS50213">
    <property type="entry name" value="FAS1"/>
    <property type="match status" value="1"/>
</dbReference>
<dbReference type="AlphaFoldDB" id="A0A8H7NNA7"/>
<accession>A0A8H7NNA7</accession>
<evidence type="ECO:0000256" key="1">
    <source>
        <dbReference type="ARBA" id="ARBA00022729"/>
    </source>
</evidence>
<dbReference type="SUPFAM" id="SSF82153">
    <property type="entry name" value="FAS1 domain"/>
    <property type="match status" value="1"/>
</dbReference>
<sequence length="232" mass="25440">MTSTCLSIVRLHVANFPVAKRSALTQTAMRPLLLLSSLLSLTTPSSAASPPQHPLLPVIMPPTASSDQPQKQPAVPLVDILGTQRSITTFFSLVRLHEPTESLLGDLHTNTTVLAPLNSAIEALPRKPWEDPADYHAAGADAYEGEDGRERAQRNLRRFVEAHLVTASPWQRGEENKAGTLKGESGKTRELWWELRDDGKRVIMPDGVEVDRVASQVANGEVWILKGVLNYS</sequence>
<dbReference type="Proteomes" id="UP000616885">
    <property type="component" value="Unassembled WGS sequence"/>
</dbReference>
<organism evidence="4 5">
    <name type="scientific">Bionectria ochroleuca</name>
    <name type="common">Gliocladium roseum</name>
    <dbReference type="NCBI Taxonomy" id="29856"/>
    <lineage>
        <taxon>Eukaryota</taxon>
        <taxon>Fungi</taxon>
        <taxon>Dikarya</taxon>
        <taxon>Ascomycota</taxon>
        <taxon>Pezizomycotina</taxon>
        <taxon>Sordariomycetes</taxon>
        <taxon>Hypocreomycetidae</taxon>
        <taxon>Hypocreales</taxon>
        <taxon>Bionectriaceae</taxon>
        <taxon>Clonostachys</taxon>
    </lineage>
</organism>
<protein>
    <recommendedName>
        <fullName evidence="3">FAS1 domain-containing protein</fullName>
    </recommendedName>
</protein>
<evidence type="ECO:0000313" key="4">
    <source>
        <dbReference type="EMBL" id="KAF9758868.1"/>
    </source>
</evidence>
<feature type="chain" id="PRO_5034906233" description="FAS1 domain-containing protein" evidence="2">
    <location>
        <begin position="48"/>
        <end position="232"/>
    </location>
</feature>
<reference evidence="4" key="1">
    <citation type="submission" date="2020-10" db="EMBL/GenBank/DDBJ databases">
        <title>High-Quality Genome Resource of Clonostachys rosea strain S41 by Oxford Nanopore Long-Read Sequencing.</title>
        <authorList>
            <person name="Wang H."/>
        </authorList>
    </citation>
    <scope>NUCLEOTIDE SEQUENCE</scope>
    <source>
        <strain evidence="4">S41</strain>
    </source>
</reference>
<keyword evidence="1 2" id="KW-0732">Signal</keyword>
<evidence type="ECO:0000259" key="3">
    <source>
        <dbReference type="PROSITE" id="PS50213"/>
    </source>
</evidence>
<evidence type="ECO:0000313" key="5">
    <source>
        <dbReference type="Proteomes" id="UP000616885"/>
    </source>
</evidence>
<dbReference type="EMBL" id="JADCTT010000001">
    <property type="protein sequence ID" value="KAF9758868.1"/>
    <property type="molecule type" value="Genomic_DNA"/>
</dbReference>
<feature type="signal peptide" evidence="2">
    <location>
        <begin position="1"/>
        <end position="47"/>
    </location>
</feature>
<dbReference type="InterPro" id="IPR040200">
    <property type="entry name" value="Mug57-like"/>
</dbReference>
<feature type="domain" description="FAS1" evidence="3">
    <location>
        <begin position="74"/>
        <end position="229"/>
    </location>
</feature>
<evidence type="ECO:0000256" key="2">
    <source>
        <dbReference type="SAM" id="SignalP"/>
    </source>
</evidence>
<dbReference type="InterPro" id="IPR000782">
    <property type="entry name" value="FAS1_domain"/>
</dbReference>
<proteinExistence type="predicted"/>
<dbReference type="PANTHER" id="PTHR28156:SF1">
    <property type="entry name" value="FAS1 DOMAIN-CONTAINING PROTEIN YDR262W"/>
    <property type="match status" value="1"/>
</dbReference>
<comment type="caution">
    <text evidence="4">The sequence shown here is derived from an EMBL/GenBank/DDBJ whole genome shotgun (WGS) entry which is preliminary data.</text>
</comment>